<dbReference type="AlphaFoldDB" id="A0A382IFH3"/>
<sequence>MFIELRDIFYEEPLIDAFNKYEFFGGLADAANKYMASTKDGIGKKEELLMATHNESEIMLKEMLSTFPHGE</sequence>
<organism evidence="1">
    <name type="scientific">marine metagenome</name>
    <dbReference type="NCBI Taxonomy" id="408172"/>
    <lineage>
        <taxon>unclassified sequences</taxon>
        <taxon>metagenomes</taxon>
        <taxon>ecological metagenomes</taxon>
    </lineage>
</organism>
<dbReference type="EMBL" id="UINC01067055">
    <property type="protein sequence ID" value="SVB98366.1"/>
    <property type="molecule type" value="Genomic_DNA"/>
</dbReference>
<accession>A0A382IFH3</accession>
<reference evidence="1" key="1">
    <citation type="submission" date="2018-05" db="EMBL/GenBank/DDBJ databases">
        <authorList>
            <person name="Lanie J.A."/>
            <person name="Ng W.-L."/>
            <person name="Kazmierczak K.M."/>
            <person name="Andrzejewski T.M."/>
            <person name="Davidsen T.M."/>
            <person name="Wayne K.J."/>
            <person name="Tettelin H."/>
            <person name="Glass J.I."/>
            <person name="Rusch D."/>
            <person name="Podicherti R."/>
            <person name="Tsui H.-C.T."/>
            <person name="Winkler M.E."/>
        </authorList>
    </citation>
    <scope>NUCLEOTIDE SEQUENCE</scope>
</reference>
<protein>
    <submittedName>
        <fullName evidence="1">Uncharacterized protein</fullName>
    </submittedName>
</protein>
<evidence type="ECO:0000313" key="1">
    <source>
        <dbReference type="EMBL" id="SVB98366.1"/>
    </source>
</evidence>
<gene>
    <name evidence="1" type="ORF">METZ01_LOCUS251220</name>
</gene>
<proteinExistence type="predicted"/>
<name>A0A382IFH3_9ZZZZ</name>